<evidence type="ECO:0000313" key="2">
    <source>
        <dbReference type="Proteomes" id="UP001151760"/>
    </source>
</evidence>
<accession>A0ABQ5GHA1</accession>
<organism evidence="1 2">
    <name type="scientific">Tanacetum coccineum</name>
    <dbReference type="NCBI Taxonomy" id="301880"/>
    <lineage>
        <taxon>Eukaryota</taxon>
        <taxon>Viridiplantae</taxon>
        <taxon>Streptophyta</taxon>
        <taxon>Embryophyta</taxon>
        <taxon>Tracheophyta</taxon>
        <taxon>Spermatophyta</taxon>
        <taxon>Magnoliopsida</taxon>
        <taxon>eudicotyledons</taxon>
        <taxon>Gunneridae</taxon>
        <taxon>Pentapetalae</taxon>
        <taxon>asterids</taxon>
        <taxon>campanulids</taxon>
        <taxon>Asterales</taxon>
        <taxon>Asteraceae</taxon>
        <taxon>Asteroideae</taxon>
        <taxon>Anthemideae</taxon>
        <taxon>Anthemidinae</taxon>
        <taxon>Tanacetum</taxon>
    </lineage>
</organism>
<reference evidence="1" key="1">
    <citation type="journal article" date="2022" name="Int. J. Mol. Sci.">
        <title>Draft Genome of Tanacetum Coccineum: Genomic Comparison of Closely Related Tanacetum-Family Plants.</title>
        <authorList>
            <person name="Yamashiro T."/>
            <person name="Shiraishi A."/>
            <person name="Nakayama K."/>
            <person name="Satake H."/>
        </authorList>
    </citation>
    <scope>NUCLEOTIDE SEQUENCE</scope>
</reference>
<name>A0ABQ5GHA1_9ASTR</name>
<reference evidence="1" key="2">
    <citation type="submission" date="2022-01" db="EMBL/GenBank/DDBJ databases">
        <authorList>
            <person name="Yamashiro T."/>
            <person name="Shiraishi A."/>
            <person name="Satake H."/>
            <person name="Nakayama K."/>
        </authorList>
    </citation>
    <scope>NUCLEOTIDE SEQUENCE</scope>
</reference>
<keyword evidence="2" id="KW-1185">Reference proteome</keyword>
<sequence length="77" mass="8288">MEPAFPFFSGSEVGKTLANWSRLCRKALTFDARELACCPFCGSFSRKVKAFPVLMSAPVDTAAAVNKKLPPVSATAF</sequence>
<dbReference type="EMBL" id="BQNB010018447">
    <property type="protein sequence ID" value="GJT74509.1"/>
    <property type="molecule type" value="Genomic_DNA"/>
</dbReference>
<comment type="caution">
    <text evidence="1">The sequence shown here is derived from an EMBL/GenBank/DDBJ whole genome shotgun (WGS) entry which is preliminary data.</text>
</comment>
<dbReference type="Proteomes" id="UP001151760">
    <property type="component" value="Unassembled WGS sequence"/>
</dbReference>
<protein>
    <submittedName>
        <fullName evidence="1">Uncharacterized protein</fullName>
    </submittedName>
</protein>
<gene>
    <name evidence="1" type="ORF">Tco_1041234</name>
</gene>
<proteinExistence type="predicted"/>
<evidence type="ECO:0000313" key="1">
    <source>
        <dbReference type="EMBL" id="GJT74509.1"/>
    </source>
</evidence>